<evidence type="ECO:0000256" key="7">
    <source>
        <dbReference type="PIRSR" id="PIRSR606710-2"/>
    </source>
</evidence>
<keyword evidence="3 8" id="KW-0378">Hydrolase</keyword>
<comment type="caution">
    <text evidence="10">The sequence shown here is derived from an EMBL/GenBank/DDBJ whole genome shotgun (WGS) entry which is preliminary data.</text>
</comment>
<evidence type="ECO:0000313" key="11">
    <source>
        <dbReference type="Proteomes" id="UP000810252"/>
    </source>
</evidence>
<organism evidence="10 11">
    <name type="scientific">Candidatus Cryptobacteroides merdigallinarum</name>
    <dbReference type="NCBI Taxonomy" id="2840770"/>
    <lineage>
        <taxon>Bacteria</taxon>
        <taxon>Pseudomonadati</taxon>
        <taxon>Bacteroidota</taxon>
        <taxon>Bacteroidia</taxon>
        <taxon>Bacteroidales</taxon>
        <taxon>Candidatus Cryptobacteroides</taxon>
    </lineage>
</organism>
<accession>A0A9D9HEZ5</accession>
<dbReference type="AlphaFoldDB" id="A0A9D9HEZ5"/>
<name>A0A9D9HEZ5_9BACT</name>
<evidence type="ECO:0000256" key="8">
    <source>
        <dbReference type="RuleBase" id="RU361187"/>
    </source>
</evidence>
<feature type="active site" description="Proton acceptor" evidence="6">
    <location>
        <position position="52"/>
    </location>
</feature>
<evidence type="ECO:0000256" key="3">
    <source>
        <dbReference type="ARBA" id="ARBA00022801"/>
    </source>
</evidence>
<feature type="site" description="Important for catalytic activity, responsible for pKa modulation of the active site Glu and correct orientation of both the proton donor and substrate" evidence="7">
    <location>
        <position position="168"/>
    </location>
</feature>
<dbReference type="CDD" id="cd08991">
    <property type="entry name" value="GH43_HoAraf43-like"/>
    <property type="match status" value="1"/>
</dbReference>
<dbReference type="Pfam" id="PF04616">
    <property type="entry name" value="Glyco_hydro_43"/>
    <property type="match status" value="1"/>
</dbReference>
<dbReference type="SUPFAM" id="SSF75005">
    <property type="entry name" value="Arabinanase/levansucrase/invertase"/>
    <property type="match status" value="1"/>
</dbReference>
<comment type="similarity">
    <text evidence="1 8">Belongs to the glycosyl hydrolase 43 family.</text>
</comment>
<gene>
    <name evidence="10" type="ORF">IAC29_03805</name>
</gene>
<feature type="region of interest" description="Disordered" evidence="9">
    <location>
        <begin position="303"/>
        <end position="327"/>
    </location>
</feature>
<feature type="active site" description="Proton donor" evidence="6">
    <location>
        <position position="263"/>
    </location>
</feature>
<dbReference type="Proteomes" id="UP000810252">
    <property type="component" value="Unassembled WGS sequence"/>
</dbReference>
<dbReference type="InterPro" id="IPR023296">
    <property type="entry name" value="Glyco_hydro_beta-prop_sf"/>
</dbReference>
<sequence length="370" mass="41764">MSRDAIAWFNSSYRKYAGSRNGDAGTPDADGIRASGEKVWKGTEILDIRFGDPFILAASDGRYYMYGTGGVRDGFGCYVSDNLKDWEFLGQVYRGNTPESWTKANFWAPEVYERDGRYYMFFSADWKENPSGELENFRIGVAVADSPSGPFRDISDRPVFDPGYPVIDANVFFDNDGKCYLYFSRCCYKHPVESEVSEWARKKGLFDKVEESWVYGVEMKPDFSGIIGEPVLLLRPPVDMDDRQAEWESRSVTSGEVNRRWTEGSFTIKKDGLYYMMYSANFFGGANYAVGYATSASPLGPYTKSPRNPVLEKDTDRGGTVSGVGHSSITVSHDGRQMYCVYHGRTEATGNDRIVFISRMDIRDGEIIFE</sequence>
<evidence type="ECO:0000256" key="1">
    <source>
        <dbReference type="ARBA" id="ARBA00009865"/>
    </source>
</evidence>
<keyword evidence="5 8" id="KW-0326">Glycosidase</keyword>
<dbReference type="InterPro" id="IPR052176">
    <property type="entry name" value="Glycosyl_Hydrlase_43_Enz"/>
</dbReference>
<evidence type="ECO:0000313" key="10">
    <source>
        <dbReference type="EMBL" id="MBO8448379.1"/>
    </source>
</evidence>
<dbReference type="PANTHER" id="PTHR43772:SF2">
    <property type="entry name" value="PUTATIVE (AFU_ORTHOLOGUE AFUA_2G04480)-RELATED"/>
    <property type="match status" value="1"/>
</dbReference>
<keyword evidence="2" id="KW-0624">Polysaccharide degradation</keyword>
<reference evidence="10" key="1">
    <citation type="submission" date="2020-10" db="EMBL/GenBank/DDBJ databases">
        <authorList>
            <person name="Gilroy R."/>
        </authorList>
    </citation>
    <scope>NUCLEOTIDE SEQUENCE</scope>
    <source>
        <strain evidence="10">20514</strain>
    </source>
</reference>
<dbReference type="InterPro" id="IPR006710">
    <property type="entry name" value="Glyco_hydro_43"/>
</dbReference>
<evidence type="ECO:0000256" key="5">
    <source>
        <dbReference type="ARBA" id="ARBA00023295"/>
    </source>
</evidence>
<dbReference type="GO" id="GO:0045493">
    <property type="term" value="P:xylan catabolic process"/>
    <property type="evidence" value="ECO:0007669"/>
    <property type="project" value="UniProtKB-KW"/>
</dbReference>
<evidence type="ECO:0000256" key="4">
    <source>
        <dbReference type="ARBA" id="ARBA00023277"/>
    </source>
</evidence>
<keyword evidence="2" id="KW-0858">Xylan degradation</keyword>
<protein>
    <submittedName>
        <fullName evidence="10">Glycoside hydrolase family 43 protein</fullName>
    </submittedName>
</protein>
<keyword evidence="4" id="KW-0119">Carbohydrate metabolism</keyword>
<dbReference type="PANTHER" id="PTHR43772">
    <property type="entry name" value="ENDO-1,4-BETA-XYLANASE"/>
    <property type="match status" value="1"/>
</dbReference>
<evidence type="ECO:0000256" key="9">
    <source>
        <dbReference type="SAM" id="MobiDB-lite"/>
    </source>
</evidence>
<dbReference type="Gene3D" id="2.115.10.20">
    <property type="entry name" value="Glycosyl hydrolase domain, family 43"/>
    <property type="match status" value="1"/>
</dbReference>
<dbReference type="GO" id="GO:0004553">
    <property type="term" value="F:hydrolase activity, hydrolyzing O-glycosyl compounds"/>
    <property type="evidence" value="ECO:0007669"/>
    <property type="project" value="InterPro"/>
</dbReference>
<evidence type="ECO:0000256" key="6">
    <source>
        <dbReference type="PIRSR" id="PIRSR606710-1"/>
    </source>
</evidence>
<reference evidence="10" key="2">
    <citation type="journal article" date="2021" name="PeerJ">
        <title>Extensive microbial diversity within the chicken gut microbiome revealed by metagenomics and culture.</title>
        <authorList>
            <person name="Gilroy R."/>
            <person name="Ravi A."/>
            <person name="Getino M."/>
            <person name="Pursley I."/>
            <person name="Horton D.L."/>
            <person name="Alikhan N.F."/>
            <person name="Baker D."/>
            <person name="Gharbi K."/>
            <person name="Hall N."/>
            <person name="Watson M."/>
            <person name="Adriaenssens E.M."/>
            <person name="Foster-Nyarko E."/>
            <person name="Jarju S."/>
            <person name="Secka A."/>
            <person name="Antonio M."/>
            <person name="Oren A."/>
            <person name="Chaudhuri R.R."/>
            <person name="La Ragione R."/>
            <person name="Hildebrand F."/>
            <person name="Pallen M.J."/>
        </authorList>
    </citation>
    <scope>NUCLEOTIDE SEQUENCE</scope>
    <source>
        <strain evidence="10">20514</strain>
    </source>
</reference>
<dbReference type="EMBL" id="JADIMQ010000052">
    <property type="protein sequence ID" value="MBO8448379.1"/>
    <property type="molecule type" value="Genomic_DNA"/>
</dbReference>
<evidence type="ECO:0000256" key="2">
    <source>
        <dbReference type="ARBA" id="ARBA00022651"/>
    </source>
</evidence>
<proteinExistence type="inferred from homology"/>